<dbReference type="PANTHER" id="PTHR14202">
    <property type="entry name" value="60 KDA RIBONUCLEOPROTEIN SSA/RO"/>
    <property type="match status" value="1"/>
</dbReference>
<dbReference type="InterPro" id="IPR040322">
    <property type="entry name" value="TROVE2"/>
</dbReference>
<feature type="domain" description="TROVE" evidence="7">
    <location>
        <begin position="1"/>
        <end position="400"/>
    </location>
</feature>
<evidence type="ECO:0000256" key="3">
    <source>
        <dbReference type="ARBA" id="ARBA00022490"/>
    </source>
</evidence>
<dbReference type="Pfam" id="PF05731">
    <property type="entry name" value="TROVE"/>
    <property type="match status" value="1"/>
</dbReference>
<dbReference type="Gene3D" id="3.40.50.410">
    <property type="entry name" value="von Willebrand factor, type A domain"/>
    <property type="match status" value="1"/>
</dbReference>
<dbReference type="PROSITE" id="PS50988">
    <property type="entry name" value="TROVE"/>
    <property type="match status" value="1"/>
</dbReference>
<protein>
    <recommendedName>
        <fullName evidence="7">TROVE domain-containing protein</fullName>
    </recommendedName>
</protein>
<dbReference type="VEuPathDB" id="VectorBase:GAUT005212"/>
<keyword evidence="9" id="KW-1185">Reference proteome</keyword>
<evidence type="ECO:0000256" key="1">
    <source>
        <dbReference type="ARBA" id="ARBA00004496"/>
    </source>
</evidence>
<dbReference type="GO" id="GO:0005737">
    <property type="term" value="C:cytoplasm"/>
    <property type="evidence" value="ECO:0007669"/>
    <property type="project" value="UniProtKB-SubCell"/>
</dbReference>
<dbReference type="InterPro" id="IPR037214">
    <property type="entry name" value="TROVE_dom_sf"/>
</dbReference>
<keyword evidence="3" id="KW-0963">Cytoplasm</keyword>
<evidence type="ECO:0000313" key="9">
    <source>
        <dbReference type="Proteomes" id="UP000078200"/>
    </source>
</evidence>
<dbReference type="STRING" id="7395.A0A1A9UHN5"/>
<reference evidence="8" key="1">
    <citation type="submission" date="2020-05" db="UniProtKB">
        <authorList>
            <consortium name="EnsemblMetazoa"/>
        </authorList>
    </citation>
    <scope>IDENTIFICATION</scope>
    <source>
        <strain evidence="8">TTRI</strain>
    </source>
</reference>
<accession>A0A1A9UHN5</accession>
<keyword evidence="4" id="KW-0479">Metal-binding</keyword>
<comment type="subcellular location">
    <subcellularLocation>
        <location evidence="1">Cytoplasm</location>
    </subcellularLocation>
</comment>
<name>A0A1A9UHN5_GLOAU</name>
<dbReference type="GO" id="GO:0003723">
    <property type="term" value="F:RNA binding"/>
    <property type="evidence" value="ECO:0007669"/>
    <property type="project" value="UniProtKB-KW"/>
</dbReference>
<dbReference type="AlphaFoldDB" id="A0A1A9UHN5"/>
<evidence type="ECO:0000256" key="4">
    <source>
        <dbReference type="ARBA" id="ARBA00022723"/>
    </source>
</evidence>
<dbReference type="InterPro" id="IPR056800">
    <property type="entry name" value="vWA_Ro60"/>
</dbReference>
<evidence type="ECO:0000256" key="5">
    <source>
        <dbReference type="ARBA" id="ARBA00022884"/>
    </source>
</evidence>
<organism evidence="8 9">
    <name type="scientific">Glossina austeni</name>
    <name type="common">Savannah tsetse fly</name>
    <dbReference type="NCBI Taxonomy" id="7395"/>
    <lineage>
        <taxon>Eukaryota</taxon>
        <taxon>Metazoa</taxon>
        <taxon>Ecdysozoa</taxon>
        <taxon>Arthropoda</taxon>
        <taxon>Hexapoda</taxon>
        <taxon>Insecta</taxon>
        <taxon>Pterygota</taxon>
        <taxon>Neoptera</taxon>
        <taxon>Endopterygota</taxon>
        <taxon>Diptera</taxon>
        <taxon>Brachycera</taxon>
        <taxon>Muscomorpha</taxon>
        <taxon>Hippoboscoidea</taxon>
        <taxon>Glossinidae</taxon>
        <taxon>Glossina</taxon>
    </lineage>
</organism>
<dbReference type="SUPFAM" id="SSF140864">
    <property type="entry name" value="TROVE domain-like"/>
    <property type="match status" value="1"/>
</dbReference>
<sequence>MELDAITKLRRFCFLGSFEPVYVHLDGNVKISYYWPLIKEICKEVSVEAMIPLLKEILVESDNLVRRDEPIFVYASYLAADVDTKQKTGMRLAFTCLICSDNDLFLFCKYAILIAKEQNRKGFSKTVRKAISCWYETRPTEKLQDMWLKHRGQHGFTHKSLLKLCHISDAKISGSAVPFFKTCTELVEDSKMKSSVNENELDKTVESTNSNPTQEQIDLKKKRVFKINSTTAQTILDVAKLRTITNKKEALNIIRSNRLRYDQVPTHFLKSASIMEVLIPTMTYLQLIKNWRRLAQSKLLQDPKIMQACERMLSNRKLQRKIQPINFLINMRRMGIRGDITRLSPKRVENMKMKYIQDLYQNLFTFTPDKSTTDVRMHITINLQASYKIKFLRNHKKLSFYDAAIALAFGYFKREQHVDVFHWFHGNTRLERIAWCKTMDIKKAIACCDNIQNIRNSQRLVIPLAEALHSDQIYDVFLCIVPNAGRGNPNQKSDHLCVQLDKYRLKSPKAKFIVLDLLKYRRSMHYSQTRKENILEICGLDEHTTDIIHNFITHRFD</sequence>
<dbReference type="Pfam" id="PF25045">
    <property type="entry name" value="vWA_Ro60"/>
    <property type="match status" value="1"/>
</dbReference>
<evidence type="ECO:0000313" key="8">
    <source>
        <dbReference type="EnsemblMetazoa" id="GAUT005212-PA"/>
    </source>
</evidence>
<evidence type="ECO:0000256" key="2">
    <source>
        <dbReference type="ARBA" id="ARBA00007814"/>
    </source>
</evidence>
<evidence type="ECO:0000259" key="7">
    <source>
        <dbReference type="PROSITE" id="PS50988"/>
    </source>
</evidence>
<dbReference type="Proteomes" id="UP000078200">
    <property type="component" value="Unassembled WGS sequence"/>
</dbReference>
<dbReference type="GO" id="GO:0046872">
    <property type="term" value="F:metal ion binding"/>
    <property type="evidence" value="ECO:0007669"/>
    <property type="project" value="UniProtKB-KW"/>
</dbReference>
<keyword evidence="5" id="KW-0694">RNA-binding</keyword>
<dbReference type="GO" id="GO:1990904">
    <property type="term" value="C:ribonucleoprotein complex"/>
    <property type="evidence" value="ECO:0007669"/>
    <property type="project" value="UniProtKB-KW"/>
</dbReference>
<dbReference type="EnsemblMetazoa" id="GAUT005212-RA">
    <property type="protein sequence ID" value="GAUT005212-PA"/>
    <property type="gene ID" value="GAUT005212"/>
</dbReference>
<dbReference type="InterPro" id="IPR008858">
    <property type="entry name" value="TROVE_dom"/>
</dbReference>
<keyword evidence="6" id="KW-0687">Ribonucleoprotein</keyword>
<proteinExistence type="inferred from homology"/>
<dbReference type="PANTHER" id="PTHR14202:SF0">
    <property type="entry name" value="RNA-BINDING PROTEIN RO60"/>
    <property type="match status" value="1"/>
</dbReference>
<comment type="similarity">
    <text evidence="2">Belongs to the Ro 60 kDa family.</text>
</comment>
<evidence type="ECO:0000256" key="6">
    <source>
        <dbReference type="ARBA" id="ARBA00023274"/>
    </source>
</evidence>
<dbReference type="InterPro" id="IPR036465">
    <property type="entry name" value="vWFA_dom_sf"/>
</dbReference>